<evidence type="ECO:0000256" key="7">
    <source>
        <dbReference type="ARBA" id="ARBA00023237"/>
    </source>
</evidence>
<dbReference type="InterPro" id="IPR051906">
    <property type="entry name" value="TolC-like"/>
</dbReference>
<keyword evidence="8" id="KW-0175">Coiled coil</keyword>
<keyword evidence="7" id="KW-0998">Cell outer membrane</keyword>
<keyword evidence="6" id="KW-0472">Membrane</keyword>
<dbReference type="RefSeq" id="WP_054341207.1">
    <property type="nucleotide sequence ID" value="NZ_FTOE01000008.1"/>
</dbReference>
<dbReference type="GO" id="GO:0015562">
    <property type="term" value="F:efflux transmembrane transporter activity"/>
    <property type="evidence" value="ECO:0007669"/>
    <property type="project" value="InterPro"/>
</dbReference>
<keyword evidence="5" id="KW-0812">Transmembrane</keyword>
<dbReference type="PANTHER" id="PTHR30026">
    <property type="entry name" value="OUTER MEMBRANE PROTEIN TOLC"/>
    <property type="match status" value="1"/>
</dbReference>
<organism evidence="10 11">
    <name type="scientific">Neptunomonas antarctica</name>
    <dbReference type="NCBI Taxonomy" id="619304"/>
    <lineage>
        <taxon>Bacteria</taxon>
        <taxon>Pseudomonadati</taxon>
        <taxon>Pseudomonadota</taxon>
        <taxon>Gammaproteobacteria</taxon>
        <taxon>Oceanospirillales</taxon>
        <taxon>Oceanospirillaceae</taxon>
        <taxon>Neptunomonas</taxon>
    </lineage>
</organism>
<feature type="coiled-coil region" evidence="8">
    <location>
        <begin position="321"/>
        <end position="348"/>
    </location>
</feature>
<dbReference type="STRING" id="619304.SAMN05421760_10827"/>
<keyword evidence="3" id="KW-0813">Transport</keyword>
<dbReference type="GO" id="GO:0009279">
    <property type="term" value="C:cell outer membrane"/>
    <property type="evidence" value="ECO:0007669"/>
    <property type="project" value="UniProtKB-SubCell"/>
</dbReference>
<dbReference type="EMBL" id="FTOE01000008">
    <property type="protein sequence ID" value="SIS93076.1"/>
    <property type="molecule type" value="Genomic_DNA"/>
</dbReference>
<feature type="signal peptide" evidence="9">
    <location>
        <begin position="1"/>
        <end position="17"/>
    </location>
</feature>
<keyword evidence="4" id="KW-1134">Transmembrane beta strand</keyword>
<dbReference type="InterPro" id="IPR010130">
    <property type="entry name" value="T1SS_OMP_TolC"/>
</dbReference>
<dbReference type="OrthoDB" id="9813458at2"/>
<name>A0A1N7N3Z0_9GAMM</name>
<dbReference type="PANTHER" id="PTHR30026:SF20">
    <property type="entry name" value="OUTER MEMBRANE PROTEIN TOLC"/>
    <property type="match status" value="1"/>
</dbReference>
<keyword evidence="11" id="KW-1185">Reference proteome</keyword>
<dbReference type="Pfam" id="PF02321">
    <property type="entry name" value="OEP"/>
    <property type="match status" value="2"/>
</dbReference>
<evidence type="ECO:0000256" key="8">
    <source>
        <dbReference type="SAM" id="Coils"/>
    </source>
</evidence>
<dbReference type="GO" id="GO:0006508">
    <property type="term" value="P:proteolysis"/>
    <property type="evidence" value="ECO:0007669"/>
    <property type="project" value="UniProtKB-KW"/>
</dbReference>
<dbReference type="InterPro" id="IPR003423">
    <property type="entry name" value="OMP_efflux"/>
</dbReference>
<protein>
    <submittedName>
        <fullName evidence="10">Outer membrane protein/outer membrane protein, protease secretion system</fullName>
    </submittedName>
</protein>
<keyword evidence="10" id="KW-0645">Protease</keyword>
<evidence type="ECO:0000313" key="11">
    <source>
        <dbReference type="Proteomes" id="UP000185999"/>
    </source>
</evidence>
<evidence type="ECO:0000256" key="6">
    <source>
        <dbReference type="ARBA" id="ARBA00023136"/>
    </source>
</evidence>
<dbReference type="Gene3D" id="1.20.1600.10">
    <property type="entry name" value="Outer membrane efflux proteins (OEP)"/>
    <property type="match status" value="1"/>
</dbReference>
<evidence type="ECO:0000256" key="5">
    <source>
        <dbReference type="ARBA" id="ARBA00022692"/>
    </source>
</evidence>
<sequence>MRWLLCCTCLLALPVFAADDLLSIYQDTLRQSPNLLEARAGSDVRRQEEKMARSHLLPNLSLSGALSTNQANRSTPGTSVEEFAYDSQSYTLSLKQPLYRPDAWAGLNQAQAQVTVAEADVGRATQELSIKVASAYFDALFSEDQMRLVQSQLIAMQAQLKAAKLGLTAGSGTLTDIDDAQAKLDMAEVKKLEIKDRIEDTRLVLETLAGRTVGELLPLDLAHMNLVVPAPDHVEGWVSLGEQNNQELIGLRWQVSAIDQDVKKSLAGHLPTVDLVASLGTSSNDNLSQLTQNGSTVYRTQSIGVQLSMPLYSGGYVSADVERNRARREQIRQKMEDARRTIVTQIRRAHRDATSGIAKIYALDRAEKSAARRIVSSQKGVEAGTRTTLDVLQAQQQMFTVRRDLAEASYAFVLARLRLQSLIGNVDIDVISKVNLWFG</sequence>
<dbReference type="SUPFAM" id="SSF56954">
    <property type="entry name" value="Outer membrane efflux proteins (OEP)"/>
    <property type="match status" value="1"/>
</dbReference>
<keyword evidence="9" id="KW-0732">Signal</keyword>
<dbReference type="GO" id="GO:0008233">
    <property type="term" value="F:peptidase activity"/>
    <property type="evidence" value="ECO:0007669"/>
    <property type="project" value="UniProtKB-KW"/>
</dbReference>
<evidence type="ECO:0000256" key="1">
    <source>
        <dbReference type="ARBA" id="ARBA00004442"/>
    </source>
</evidence>
<dbReference type="GO" id="GO:0015288">
    <property type="term" value="F:porin activity"/>
    <property type="evidence" value="ECO:0007669"/>
    <property type="project" value="TreeGrafter"/>
</dbReference>
<evidence type="ECO:0000256" key="3">
    <source>
        <dbReference type="ARBA" id="ARBA00022448"/>
    </source>
</evidence>
<dbReference type="NCBIfam" id="TIGR01844">
    <property type="entry name" value="type_I_sec_TolC"/>
    <property type="match status" value="1"/>
</dbReference>
<gene>
    <name evidence="10" type="ORF">SAMN05421760_10827</name>
</gene>
<comment type="similarity">
    <text evidence="2">Belongs to the outer membrane factor (OMF) (TC 1.B.17) family.</text>
</comment>
<evidence type="ECO:0000256" key="4">
    <source>
        <dbReference type="ARBA" id="ARBA00022452"/>
    </source>
</evidence>
<dbReference type="AlphaFoldDB" id="A0A1N7N3Z0"/>
<evidence type="ECO:0000256" key="9">
    <source>
        <dbReference type="SAM" id="SignalP"/>
    </source>
</evidence>
<feature type="chain" id="PRO_5009943584" evidence="9">
    <location>
        <begin position="18"/>
        <end position="439"/>
    </location>
</feature>
<accession>A0A1N7N3Z0</accession>
<comment type="subcellular location">
    <subcellularLocation>
        <location evidence="1">Cell outer membrane</location>
    </subcellularLocation>
</comment>
<reference evidence="11" key="1">
    <citation type="submission" date="2017-01" db="EMBL/GenBank/DDBJ databases">
        <authorList>
            <person name="Varghese N."/>
            <person name="Submissions S."/>
        </authorList>
    </citation>
    <scope>NUCLEOTIDE SEQUENCE [LARGE SCALE GENOMIC DNA]</scope>
    <source>
        <strain evidence="11">DSM 22306</strain>
    </source>
</reference>
<evidence type="ECO:0000313" key="10">
    <source>
        <dbReference type="EMBL" id="SIS93076.1"/>
    </source>
</evidence>
<evidence type="ECO:0000256" key="2">
    <source>
        <dbReference type="ARBA" id="ARBA00007613"/>
    </source>
</evidence>
<proteinExistence type="inferred from homology"/>
<dbReference type="Proteomes" id="UP000185999">
    <property type="component" value="Unassembled WGS sequence"/>
</dbReference>
<dbReference type="GO" id="GO:1990281">
    <property type="term" value="C:efflux pump complex"/>
    <property type="evidence" value="ECO:0007669"/>
    <property type="project" value="TreeGrafter"/>
</dbReference>
<keyword evidence="10" id="KW-0378">Hydrolase</keyword>